<reference evidence="2 3" key="1">
    <citation type="submission" date="2023-07" db="EMBL/GenBank/DDBJ databases">
        <title>Genomic Encyclopedia of Type Strains, Phase IV (KMG-IV): sequencing the most valuable type-strain genomes for metagenomic binning, comparative biology and taxonomic classification.</title>
        <authorList>
            <person name="Goeker M."/>
        </authorList>
    </citation>
    <scope>NUCLEOTIDE SEQUENCE [LARGE SCALE GENOMIC DNA]</scope>
    <source>
        <strain evidence="2 3">DSM 19092</strain>
    </source>
</reference>
<keyword evidence="2" id="KW-0282">Flagellum</keyword>
<dbReference type="PANTHER" id="PTHR37166:SF1">
    <property type="entry name" value="PROTEIN FLAG"/>
    <property type="match status" value="1"/>
</dbReference>
<keyword evidence="2" id="KW-0966">Cell projection</keyword>
<evidence type="ECO:0000313" key="2">
    <source>
        <dbReference type="EMBL" id="MDQ0161942.1"/>
    </source>
</evidence>
<dbReference type="InterPro" id="IPR005186">
    <property type="entry name" value="FlaG"/>
</dbReference>
<dbReference type="InterPro" id="IPR035924">
    <property type="entry name" value="FlaG-like_sf"/>
</dbReference>
<dbReference type="RefSeq" id="WP_419151516.1">
    <property type="nucleotide sequence ID" value="NZ_JAUSTR010000002.1"/>
</dbReference>
<dbReference type="Pfam" id="PF03646">
    <property type="entry name" value="FlaG"/>
    <property type="match status" value="1"/>
</dbReference>
<feature type="compositionally biased region" description="Basic and acidic residues" evidence="1">
    <location>
        <begin position="12"/>
        <end position="24"/>
    </location>
</feature>
<feature type="region of interest" description="Disordered" evidence="1">
    <location>
        <begin position="1"/>
        <end position="38"/>
    </location>
</feature>
<keyword evidence="3" id="KW-1185">Reference proteome</keyword>
<keyword evidence="2" id="KW-0969">Cilium</keyword>
<dbReference type="Proteomes" id="UP001225646">
    <property type="component" value="Unassembled WGS sequence"/>
</dbReference>
<evidence type="ECO:0000313" key="3">
    <source>
        <dbReference type="Proteomes" id="UP001225646"/>
    </source>
</evidence>
<name>A0ABT9VM36_9BACI</name>
<dbReference type="EMBL" id="JAUSTR010000002">
    <property type="protein sequence ID" value="MDQ0161942.1"/>
    <property type="molecule type" value="Genomic_DNA"/>
</dbReference>
<protein>
    <submittedName>
        <fullName evidence="2">Flagellar protein FlaG</fullName>
    </submittedName>
</protein>
<organism evidence="2 3">
    <name type="scientific">Aeribacillus alveayuensis</name>
    <dbReference type="NCBI Taxonomy" id="279215"/>
    <lineage>
        <taxon>Bacteria</taxon>
        <taxon>Bacillati</taxon>
        <taxon>Bacillota</taxon>
        <taxon>Bacilli</taxon>
        <taxon>Bacillales</taxon>
        <taxon>Bacillaceae</taxon>
        <taxon>Aeribacillus</taxon>
    </lineage>
</organism>
<sequence>MLVERVSQKSFLYDHDSYPNREHAAANQAQSEQNDSPVPKIELEKAVKKMNEFIKPVETSIQFELHEELNEYYVKVINKETEEVIREIPPKKLLDMYAAMAELIGIIINERV</sequence>
<comment type="caution">
    <text evidence="2">The sequence shown here is derived from an EMBL/GenBank/DDBJ whole genome shotgun (WGS) entry which is preliminary data.</text>
</comment>
<dbReference type="SUPFAM" id="SSF160214">
    <property type="entry name" value="FlaG-like"/>
    <property type="match status" value="1"/>
</dbReference>
<feature type="compositionally biased region" description="Polar residues" evidence="1">
    <location>
        <begin position="27"/>
        <end position="36"/>
    </location>
</feature>
<dbReference type="PANTHER" id="PTHR37166">
    <property type="entry name" value="PROTEIN FLAG"/>
    <property type="match status" value="1"/>
</dbReference>
<accession>A0ABT9VM36</accession>
<dbReference type="Gene3D" id="3.30.160.170">
    <property type="entry name" value="FlaG-like"/>
    <property type="match status" value="1"/>
</dbReference>
<gene>
    <name evidence="2" type="ORF">J2S06_001016</name>
</gene>
<evidence type="ECO:0000256" key="1">
    <source>
        <dbReference type="SAM" id="MobiDB-lite"/>
    </source>
</evidence>
<proteinExistence type="predicted"/>
<dbReference type="NCBIfam" id="NF005834">
    <property type="entry name" value="PRK07738.1"/>
    <property type="match status" value="1"/>
</dbReference>